<comment type="caution">
    <text evidence="1">The sequence shown here is derived from an EMBL/GenBank/DDBJ whole genome shotgun (WGS) entry which is preliminary data.</text>
</comment>
<organism evidence="1 2">
    <name type="scientific">Purpureocillium lilacinum</name>
    <name type="common">Paecilomyces lilacinus</name>
    <dbReference type="NCBI Taxonomy" id="33203"/>
    <lineage>
        <taxon>Eukaryota</taxon>
        <taxon>Fungi</taxon>
        <taxon>Dikarya</taxon>
        <taxon>Ascomycota</taxon>
        <taxon>Pezizomycotina</taxon>
        <taxon>Sordariomycetes</taxon>
        <taxon>Hypocreomycetidae</taxon>
        <taxon>Hypocreales</taxon>
        <taxon>Ophiocordycipitaceae</taxon>
        <taxon>Purpureocillium</taxon>
    </lineage>
</organism>
<evidence type="ECO:0000313" key="2">
    <source>
        <dbReference type="Proteomes" id="UP001638806"/>
    </source>
</evidence>
<reference evidence="1" key="1">
    <citation type="submission" date="2024-12" db="EMBL/GenBank/DDBJ databases">
        <title>Comparative genomics and development of molecular markers within Purpureocillium lilacinum and among Purpureocillium species.</title>
        <authorList>
            <person name="Yeh Z.-Y."/>
            <person name="Ni N.-T."/>
            <person name="Lo P.-H."/>
            <person name="Mushyakhwo K."/>
            <person name="Lin C.-F."/>
            <person name="Nai Y.-S."/>
        </authorList>
    </citation>
    <scope>NUCLEOTIDE SEQUENCE</scope>
    <source>
        <strain evidence="1">NCHU-NPUST-175</strain>
    </source>
</reference>
<dbReference type="EMBL" id="JBGNUJ010000003">
    <property type="protein sequence ID" value="KAL3962619.1"/>
    <property type="molecule type" value="Genomic_DNA"/>
</dbReference>
<accession>A0ACC4E3B0</accession>
<protein>
    <submittedName>
        <fullName evidence="1">Uncharacterized protein</fullName>
    </submittedName>
</protein>
<gene>
    <name evidence="1" type="ORF">ACCO45_004142</name>
</gene>
<name>A0ACC4E3B0_PURLI</name>
<dbReference type="Proteomes" id="UP001638806">
    <property type="component" value="Unassembled WGS sequence"/>
</dbReference>
<keyword evidence="2" id="KW-1185">Reference proteome</keyword>
<sequence>MAPHNDVEAFHEVLRKSRRVLALCGAGLSASSGLPTFRGAGGYWRSHDATKLATMQAFRTDPGMVWLFYGYRRHACLRAAPNPAHRALAALAKGNRDFMCLTQNVDDLSQRAGHPPEQLKSLHGSLFDIKCSADGCDWVQRGNFEDPFCPSLAPASEDPPPGETLPLLDPYHRIRHIPEEELPKCPKCQGRAAAPGRRVGKVDLMLVVGTSAQVRPAAGYISKARLHGAKIVTVNPEAEEEADLFKIPPGDFAFGQDAAVCLPRLLEPVIGKMGEDGEFKRGDGPASSAGTVRIFYNAAGVWAAMRFLLGNLRTDGVVGLGHWVKWV</sequence>
<proteinExistence type="predicted"/>
<evidence type="ECO:0000313" key="1">
    <source>
        <dbReference type="EMBL" id="KAL3962619.1"/>
    </source>
</evidence>